<dbReference type="SUPFAM" id="SSF52518">
    <property type="entry name" value="Thiamin diphosphate-binding fold (THDP-binding)"/>
    <property type="match status" value="2"/>
</dbReference>
<comment type="caution">
    <text evidence="7">The sequence shown here is derived from an EMBL/GenBank/DDBJ whole genome shotgun (WGS) entry which is preliminary data.</text>
</comment>
<dbReference type="SUPFAM" id="SSF52467">
    <property type="entry name" value="DHS-like NAD/FAD-binding domain"/>
    <property type="match status" value="1"/>
</dbReference>
<proteinExistence type="inferred from homology"/>
<reference evidence="7 8" key="1">
    <citation type="submission" date="2019-04" db="EMBL/GenBank/DDBJ databases">
        <title>Draft genome sequence of Gemmobacter aestuarii sp. nov.</title>
        <authorList>
            <person name="Hameed A."/>
            <person name="Lin S.-Y."/>
            <person name="Shahina M."/>
            <person name="Lai W.-A."/>
            <person name="Young C.-C."/>
        </authorList>
    </citation>
    <scope>NUCLEOTIDE SEQUENCE [LARGE SCALE GENOMIC DNA]</scope>
    <source>
        <strain evidence="7 8">CC-PW-75</strain>
    </source>
</reference>
<dbReference type="Proteomes" id="UP000309450">
    <property type="component" value="Unassembled WGS sequence"/>
</dbReference>
<evidence type="ECO:0000256" key="1">
    <source>
        <dbReference type="ARBA" id="ARBA00007812"/>
    </source>
</evidence>
<evidence type="ECO:0000313" key="8">
    <source>
        <dbReference type="Proteomes" id="UP000309450"/>
    </source>
</evidence>
<dbReference type="GO" id="GO:0005948">
    <property type="term" value="C:acetolactate synthase complex"/>
    <property type="evidence" value="ECO:0007669"/>
    <property type="project" value="TreeGrafter"/>
</dbReference>
<keyword evidence="7" id="KW-0378">Hydrolase</keyword>
<dbReference type="PANTHER" id="PTHR18968">
    <property type="entry name" value="THIAMINE PYROPHOSPHATE ENZYMES"/>
    <property type="match status" value="1"/>
</dbReference>
<gene>
    <name evidence="7" type="primary">iolD</name>
    <name evidence="7" type="ORF">E7811_00260</name>
</gene>
<dbReference type="GO" id="GO:0000287">
    <property type="term" value="F:magnesium ion binding"/>
    <property type="evidence" value="ECO:0007669"/>
    <property type="project" value="InterPro"/>
</dbReference>
<feature type="domain" description="Thiamine pyrophosphate enzyme TPP-binding" evidence="5">
    <location>
        <begin position="411"/>
        <end position="564"/>
    </location>
</feature>
<dbReference type="AlphaFoldDB" id="A0A4S3MP33"/>
<dbReference type="NCBIfam" id="TIGR04377">
    <property type="entry name" value="myo_inos_iolD"/>
    <property type="match status" value="1"/>
</dbReference>
<dbReference type="GO" id="GO:0102481">
    <property type="term" value="F:3D-(3,5/4)-trihydroxycyclohexane-1,2-dione hydrolase activity"/>
    <property type="evidence" value="ECO:0007669"/>
    <property type="project" value="UniProtKB-EC"/>
</dbReference>
<dbReference type="Pfam" id="PF02775">
    <property type="entry name" value="TPP_enzyme_C"/>
    <property type="match status" value="1"/>
</dbReference>
<dbReference type="OrthoDB" id="3194735at2"/>
<dbReference type="GO" id="GO:0009097">
    <property type="term" value="P:isoleucine biosynthetic process"/>
    <property type="evidence" value="ECO:0007669"/>
    <property type="project" value="TreeGrafter"/>
</dbReference>
<dbReference type="InterPro" id="IPR012000">
    <property type="entry name" value="Thiamin_PyroP_enz_cen_dom"/>
</dbReference>
<dbReference type="GO" id="GO:0050660">
    <property type="term" value="F:flavin adenine dinucleotide binding"/>
    <property type="evidence" value="ECO:0007669"/>
    <property type="project" value="TreeGrafter"/>
</dbReference>
<dbReference type="Pfam" id="PF00205">
    <property type="entry name" value="TPP_enzyme_M"/>
    <property type="match status" value="1"/>
</dbReference>
<dbReference type="Pfam" id="PF02776">
    <property type="entry name" value="TPP_enzyme_N"/>
    <property type="match status" value="1"/>
</dbReference>
<dbReference type="InterPro" id="IPR030817">
    <property type="entry name" value="Myo_inos_IolD"/>
</dbReference>
<evidence type="ECO:0000256" key="2">
    <source>
        <dbReference type="ARBA" id="ARBA00023052"/>
    </source>
</evidence>
<dbReference type="InterPro" id="IPR011766">
    <property type="entry name" value="TPP_enzyme_TPP-bd"/>
</dbReference>
<dbReference type="Gene3D" id="3.40.50.970">
    <property type="match status" value="2"/>
</dbReference>
<protein>
    <submittedName>
        <fullName evidence="7">3D-(3,5/4)-trihydroxycyclohexane-1,2-dione acylhydrolase (Decyclizing)</fullName>
        <ecNumber evidence="7">3.7.1.22</ecNumber>
    </submittedName>
</protein>
<dbReference type="Gene3D" id="3.40.50.1220">
    <property type="entry name" value="TPP-binding domain"/>
    <property type="match status" value="1"/>
</dbReference>
<dbReference type="GO" id="GO:0030976">
    <property type="term" value="F:thiamine pyrophosphate binding"/>
    <property type="evidence" value="ECO:0007669"/>
    <property type="project" value="InterPro"/>
</dbReference>
<dbReference type="EC" id="3.7.1.22" evidence="7"/>
<dbReference type="InterPro" id="IPR029061">
    <property type="entry name" value="THDP-binding"/>
</dbReference>
<dbReference type="InterPro" id="IPR012001">
    <property type="entry name" value="Thiamin_PyroP_enz_TPP-bd_dom"/>
</dbReference>
<evidence type="ECO:0000259" key="6">
    <source>
        <dbReference type="Pfam" id="PF02776"/>
    </source>
</evidence>
<feature type="domain" description="Thiamine pyrophosphate enzyme central" evidence="4">
    <location>
        <begin position="216"/>
        <end position="350"/>
    </location>
</feature>
<keyword evidence="8" id="KW-1185">Reference proteome</keyword>
<dbReference type="GO" id="GO:0003984">
    <property type="term" value="F:acetolactate synthase activity"/>
    <property type="evidence" value="ECO:0007669"/>
    <property type="project" value="TreeGrafter"/>
</dbReference>
<dbReference type="RefSeq" id="WP_136392612.1">
    <property type="nucleotide sequence ID" value="NZ_SSND01000001.1"/>
</dbReference>
<dbReference type="GO" id="GO:0009099">
    <property type="term" value="P:L-valine biosynthetic process"/>
    <property type="evidence" value="ECO:0007669"/>
    <property type="project" value="TreeGrafter"/>
</dbReference>
<organism evidence="7 8">
    <name type="scientific">Aliigemmobacter aestuarii</name>
    <dbReference type="NCBI Taxonomy" id="1445661"/>
    <lineage>
        <taxon>Bacteria</taxon>
        <taxon>Pseudomonadati</taxon>
        <taxon>Pseudomonadota</taxon>
        <taxon>Alphaproteobacteria</taxon>
        <taxon>Rhodobacterales</taxon>
        <taxon>Paracoccaceae</taxon>
        <taxon>Aliigemmobacter</taxon>
    </lineage>
</organism>
<dbReference type="CDD" id="cd07035">
    <property type="entry name" value="TPP_PYR_POX_like"/>
    <property type="match status" value="1"/>
</dbReference>
<sequence length="610" mass="65190">MTTIRLTAAQAMVRWLAAQKTETGETFLAGCWAIFGHGNVAGLGEALQAAGDAFPTFRGQNEQSMAHAAIAYAKQLGRARAMAVTSSIGPGATNMVTAAALAHVNRLPVLFIPGDVFANRGPDPVLQQIEDFADGTVSANDCFRPVSRYFDRITRPEQLLTALPRALRVMTDPADCGPVTLAFCQDVQAEAFDWPEAFFAERVWRLRRVQPDPVELDAVAGLLRTARQPVIVAGGGVHYAFATDALREFAERHGIAVVETQAGKSALPWDHPLNLGPVGVTGASSANALCETADVILGVGTRFQDFTTGSWALFKNPARRLISLNVNAYDAVKHGAVPLCADAMVGLQALGQALGAQRFVEPDPRLKADWFAAVDPLCAAPGEGNALATDQQVIGAVQRAAGPDTVVMCAAGTMPGELHKLWKATRPMSYHMEYGYSCMGYEIAGAMGIKMAETDRDVICMVGDGSYMMMNSEMATAAMLGVRFTVVITDNRGYGCINRLQMGTGGAEFNNLYAHARVARQPRIDFAAHAAAMGAEAVKVASVAELEAALARRAGVDGPYVIVIDTDPYPSTPHGGHWWDVAVPEVSARKEVAAAREKYEEKTSSQWLGH</sequence>
<evidence type="ECO:0000313" key="7">
    <source>
        <dbReference type="EMBL" id="THD84230.1"/>
    </source>
</evidence>
<evidence type="ECO:0000256" key="3">
    <source>
        <dbReference type="RuleBase" id="RU362132"/>
    </source>
</evidence>
<dbReference type="InterPro" id="IPR029035">
    <property type="entry name" value="DHS-like_NAD/FAD-binding_dom"/>
</dbReference>
<dbReference type="GO" id="GO:0019310">
    <property type="term" value="P:inositol catabolic process"/>
    <property type="evidence" value="ECO:0007669"/>
    <property type="project" value="InterPro"/>
</dbReference>
<evidence type="ECO:0000259" key="4">
    <source>
        <dbReference type="Pfam" id="PF00205"/>
    </source>
</evidence>
<feature type="domain" description="Thiamine pyrophosphate enzyme N-terminal TPP-binding" evidence="6">
    <location>
        <begin position="42"/>
        <end position="120"/>
    </location>
</feature>
<keyword evidence="2 3" id="KW-0786">Thiamine pyrophosphate</keyword>
<comment type="similarity">
    <text evidence="1 3">Belongs to the TPP enzyme family.</text>
</comment>
<dbReference type="PANTHER" id="PTHR18968:SF9">
    <property type="entry name" value="3D-(3,5_4)-TRIHYDROXYCYCLOHEXANE-1,2-DIONE HYDROLASE"/>
    <property type="match status" value="1"/>
</dbReference>
<dbReference type="EMBL" id="SSND01000001">
    <property type="protein sequence ID" value="THD84230.1"/>
    <property type="molecule type" value="Genomic_DNA"/>
</dbReference>
<accession>A0A4S3MP33</accession>
<evidence type="ECO:0000259" key="5">
    <source>
        <dbReference type="Pfam" id="PF02775"/>
    </source>
</evidence>
<name>A0A4S3MP33_9RHOB</name>
<dbReference type="InterPro" id="IPR045229">
    <property type="entry name" value="TPP_enz"/>
</dbReference>